<evidence type="ECO:0000256" key="5">
    <source>
        <dbReference type="ARBA" id="ARBA00022840"/>
    </source>
</evidence>
<dbReference type="KEGG" id="dbr:Deba_1685"/>
<dbReference type="eggNOG" id="COG1116">
    <property type="taxonomic scope" value="Bacteria"/>
</dbReference>
<dbReference type="InterPro" id="IPR027417">
    <property type="entry name" value="P-loop_NTPase"/>
</dbReference>
<keyword evidence="2 8" id="KW-0813">Transport</keyword>
<organism evidence="12 13">
    <name type="scientific">Desulfarculus baarsii (strain ATCC 33931 / DSM 2075 / LMG 7858 / VKM B-1802 / 2st14)</name>
    <dbReference type="NCBI Taxonomy" id="644282"/>
    <lineage>
        <taxon>Bacteria</taxon>
        <taxon>Pseudomonadati</taxon>
        <taxon>Thermodesulfobacteriota</taxon>
        <taxon>Desulfarculia</taxon>
        <taxon>Desulfarculales</taxon>
        <taxon>Desulfarculaceae</taxon>
        <taxon>Desulfarculus</taxon>
    </lineage>
</organism>
<evidence type="ECO:0000256" key="1">
    <source>
        <dbReference type="ARBA" id="ARBA00004651"/>
    </source>
</evidence>
<keyword evidence="7 8" id="KW-0472">Membrane</keyword>
<feature type="transmembrane region" description="Helical" evidence="8">
    <location>
        <begin position="103"/>
        <end position="121"/>
    </location>
</feature>
<evidence type="ECO:0000259" key="11">
    <source>
        <dbReference type="PROSITE" id="PS50928"/>
    </source>
</evidence>
<dbReference type="InterPro" id="IPR003439">
    <property type="entry name" value="ABC_transporter-like_ATP-bd"/>
</dbReference>
<feature type="transmembrane region" description="Helical" evidence="8">
    <location>
        <begin position="170"/>
        <end position="194"/>
    </location>
</feature>
<dbReference type="AlphaFoldDB" id="E1QHL0"/>
<feature type="transmembrane region" description="Helical" evidence="8">
    <location>
        <begin position="127"/>
        <end position="149"/>
    </location>
</feature>
<dbReference type="SUPFAM" id="SSF52540">
    <property type="entry name" value="P-loop containing nucleoside triphosphate hydrolases"/>
    <property type="match status" value="1"/>
</dbReference>
<evidence type="ECO:0000256" key="6">
    <source>
        <dbReference type="ARBA" id="ARBA00022989"/>
    </source>
</evidence>
<dbReference type="Pfam" id="PF00005">
    <property type="entry name" value="ABC_tran"/>
    <property type="match status" value="1"/>
</dbReference>
<dbReference type="InterPro" id="IPR000515">
    <property type="entry name" value="MetI-like"/>
</dbReference>
<dbReference type="Pfam" id="PF00528">
    <property type="entry name" value="BPD_transp_1"/>
    <property type="match status" value="1"/>
</dbReference>
<dbReference type="Gene3D" id="3.40.50.300">
    <property type="entry name" value="P-loop containing nucleotide triphosphate hydrolases"/>
    <property type="match status" value="1"/>
</dbReference>
<dbReference type="GO" id="GO:0005886">
    <property type="term" value="C:plasma membrane"/>
    <property type="evidence" value="ECO:0007669"/>
    <property type="project" value="UniProtKB-SubCell"/>
</dbReference>
<reference evidence="12 13" key="1">
    <citation type="journal article" date="2010" name="Stand. Genomic Sci.">
        <title>Complete genome sequence of Desulfarculus baarsii type strain (2st14).</title>
        <authorList>
            <person name="Sun H."/>
            <person name="Spring S."/>
            <person name="Lapidus A."/>
            <person name="Davenport K."/>
            <person name="Del Rio T.G."/>
            <person name="Tice H."/>
            <person name="Nolan M."/>
            <person name="Copeland A."/>
            <person name="Cheng J.F."/>
            <person name="Lucas S."/>
            <person name="Tapia R."/>
            <person name="Goodwin L."/>
            <person name="Pitluck S."/>
            <person name="Ivanova N."/>
            <person name="Pagani I."/>
            <person name="Mavromatis K."/>
            <person name="Ovchinnikova G."/>
            <person name="Pati A."/>
            <person name="Chen A."/>
            <person name="Palaniappan K."/>
            <person name="Hauser L."/>
            <person name="Chang Y.J."/>
            <person name="Jeffries C.D."/>
            <person name="Detter J.C."/>
            <person name="Han C."/>
            <person name="Rohde M."/>
            <person name="Brambilla E."/>
            <person name="Goker M."/>
            <person name="Woyke T."/>
            <person name="Bristow J."/>
            <person name="Eisen J.A."/>
            <person name="Markowitz V."/>
            <person name="Hugenholtz P."/>
            <person name="Kyrpides N.C."/>
            <person name="Klenk H.P."/>
            <person name="Land M."/>
        </authorList>
    </citation>
    <scope>NUCLEOTIDE SEQUENCE [LARGE SCALE GENOMIC DNA]</scope>
    <source>
        <strain evidence="13">ATCC 33931 / DSM 2075 / LMG 7858 / VKM B-1802 / 2st14</strain>
    </source>
</reference>
<evidence type="ECO:0000313" key="13">
    <source>
        <dbReference type="Proteomes" id="UP000009047"/>
    </source>
</evidence>
<dbReference type="STRING" id="644282.Deba_1685"/>
<dbReference type="CDD" id="cd06261">
    <property type="entry name" value="TM_PBP2"/>
    <property type="match status" value="1"/>
</dbReference>
<feature type="domain" description="ABC transporter" evidence="10">
    <location>
        <begin position="305"/>
        <end position="520"/>
    </location>
</feature>
<dbReference type="SUPFAM" id="SSF161098">
    <property type="entry name" value="MetI-like"/>
    <property type="match status" value="1"/>
</dbReference>
<comment type="similarity">
    <text evidence="8">Belongs to the binding-protein-dependent transport system permease family.</text>
</comment>
<evidence type="ECO:0000259" key="10">
    <source>
        <dbReference type="PROSITE" id="PS50893"/>
    </source>
</evidence>
<dbReference type="Gene3D" id="1.10.3720.10">
    <property type="entry name" value="MetI-like"/>
    <property type="match status" value="1"/>
</dbReference>
<dbReference type="GO" id="GO:0016887">
    <property type="term" value="F:ATP hydrolysis activity"/>
    <property type="evidence" value="ECO:0007669"/>
    <property type="project" value="InterPro"/>
</dbReference>
<evidence type="ECO:0000256" key="3">
    <source>
        <dbReference type="ARBA" id="ARBA00022692"/>
    </source>
</evidence>
<evidence type="ECO:0000313" key="12">
    <source>
        <dbReference type="EMBL" id="ADK85053.1"/>
    </source>
</evidence>
<dbReference type="PANTHER" id="PTHR42788:SF13">
    <property type="entry name" value="ALIPHATIC SULFONATES IMPORT ATP-BINDING PROTEIN SSUB"/>
    <property type="match status" value="1"/>
</dbReference>
<evidence type="ECO:0000256" key="9">
    <source>
        <dbReference type="SAM" id="MobiDB-lite"/>
    </source>
</evidence>
<dbReference type="InterPro" id="IPR003593">
    <property type="entry name" value="AAA+_ATPase"/>
</dbReference>
<name>E1QHL0_DESB2</name>
<keyword evidence="3 8" id="KW-0812">Transmembrane</keyword>
<dbReference type="PROSITE" id="PS50893">
    <property type="entry name" value="ABC_TRANSPORTER_2"/>
    <property type="match status" value="1"/>
</dbReference>
<keyword evidence="6 8" id="KW-1133">Transmembrane helix</keyword>
<evidence type="ECO:0000256" key="8">
    <source>
        <dbReference type="RuleBase" id="RU363032"/>
    </source>
</evidence>
<dbReference type="RefSeq" id="WP_013258506.1">
    <property type="nucleotide sequence ID" value="NC_014365.1"/>
</dbReference>
<dbReference type="Proteomes" id="UP000009047">
    <property type="component" value="Chromosome"/>
</dbReference>
<dbReference type="PROSITE" id="PS00211">
    <property type="entry name" value="ABC_TRANSPORTER_1"/>
    <property type="match status" value="1"/>
</dbReference>
<dbReference type="InterPro" id="IPR035906">
    <property type="entry name" value="MetI-like_sf"/>
</dbReference>
<evidence type="ECO:0000256" key="4">
    <source>
        <dbReference type="ARBA" id="ARBA00022741"/>
    </source>
</evidence>
<dbReference type="SMART" id="SM00382">
    <property type="entry name" value="AAA"/>
    <property type="match status" value="1"/>
</dbReference>
<feature type="transmembrane region" description="Helical" evidence="8">
    <location>
        <begin position="64"/>
        <end position="91"/>
    </location>
</feature>
<dbReference type="InterPro" id="IPR050166">
    <property type="entry name" value="ABC_transporter_ATP-bind"/>
</dbReference>
<sequence>MSQVPRRGRLTGVAWSALGLVLLLALWQAAATHYSSLAIASPWDTLTALGQMLSQGDFWADHLLVSLGRVTVGLGLGLAAGLSLGVLAGALPPLRRVLSPTRWMLMSVPGVVVIMLAMLWFGMGGAMVVAIVATMVAPLIYISVVEGLDAVDARQLEMARVYHFPLAMRLYRIHGMAMAGPLIAGGLMALGSAIRLVVLAEALGAAEGLGYALALARTNLETPRLYALALLCVCVVAGVELAVLRPVRRRVLRRGQRPPASLDDAAGDQPAPGNGPHDDADRPWVQIPPCATPNRQALDQAQPLVALEGVCLAYQGRTVLDGVDLTVKPGEALGVLGPSGAGKSTLLRLIAGLERPDAGHLTTRVRRLGYAFQEPRLLPWCTAQENVALPLRALGLERRQALAMARRHLELMELTGRENAFPAELSGGMRQRVSLARALAVGADLMLLDEPFTGLDPRLRDEMLRLLESGLRESQAAAIMVTHDQADLPACTGRVVVLDGPGPLKNLAPPARFTRRLAGQGGL</sequence>
<dbReference type="GO" id="GO:0005524">
    <property type="term" value="F:ATP binding"/>
    <property type="evidence" value="ECO:0007669"/>
    <property type="project" value="UniProtKB-KW"/>
</dbReference>
<evidence type="ECO:0000256" key="7">
    <source>
        <dbReference type="ARBA" id="ARBA00023136"/>
    </source>
</evidence>
<gene>
    <name evidence="12" type="ordered locus">Deba_1685</name>
</gene>
<dbReference type="eggNOG" id="COG0600">
    <property type="taxonomic scope" value="Bacteria"/>
</dbReference>
<dbReference type="OrthoDB" id="9814623at2"/>
<dbReference type="PROSITE" id="PS50928">
    <property type="entry name" value="ABC_TM1"/>
    <property type="match status" value="1"/>
</dbReference>
<accession>E1QHL0</accession>
<dbReference type="HOGENOM" id="CLU_037020_0_0_7"/>
<keyword evidence="4" id="KW-0547">Nucleotide-binding</keyword>
<dbReference type="InterPro" id="IPR017871">
    <property type="entry name" value="ABC_transporter-like_CS"/>
</dbReference>
<evidence type="ECO:0000256" key="2">
    <source>
        <dbReference type="ARBA" id="ARBA00022448"/>
    </source>
</evidence>
<feature type="domain" description="ABC transmembrane type-1" evidence="11">
    <location>
        <begin position="63"/>
        <end position="243"/>
    </location>
</feature>
<dbReference type="PANTHER" id="PTHR42788">
    <property type="entry name" value="TAURINE IMPORT ATP-BINDING PROTEIN-RELATED"/>
    <property type="match status" value="1"/>
</dbReference>
<protein>
    <submittedName>
        <fullName evidence="12">ABC transporter related protein</fullName>
    </submittedName>
</protein>
<keyword evidence="5" id="KW-0067">ATP-binding</keyword>
<feature type="transmembrane region" description="Helical" evidence="8">
    <location>
        <begin position="225"/>
        <end position="244"/>
    </location>
</feature>
<dbReference type="GO" id="GO:0055085">
    <property type="term" value="P:transmembrane transport"/>
    <property type="evidence" value="ECO:0007669"/>
    <property type="project" value="InterPro"/>
</dbReference>
<feature type="region of interest" description="Disordered" evidence="9">
    <location>
        <begin position="255"/>
        <end position="288"/>
    </location>
</feature>
<proteinExistence type="inferred from homology"/>
<dbReference type="EMBL" id="CP002085">
    <property type="protein sequence ID" value="ADK85053.1"/>
    <property type="molecule type" value="Genomic_DNA"/>
</dbReference>
<comment type="subcellular location">
    <subcellularLocation>
        <location evidence="1 8">Cell membrane</location>
        <topology evidence="1 8">Multi-pass membrane protein</topology>
    </subcellularLocation>
</comment>
<keyword evidence="13" id="KW-1185">Reference proteome</keyword>